<feature type="non-terminal residue" evidence="2">
    <location>
        <position position="1"/>
    </location>
</feature>
<dbReference type="InterPro" id="IPR050869">
    <property type="entry name" value="H3K4_H4K5_MeTrfase"/>
</dbReference>
<sequence>GGHKKLCKSLNAFVASPAFQRLDPSRRADALLLNHVISSAVPTVVDAILDLLPHSTPSSTPPICSGLDASMADALWSRFENNNFVVHSHLDPVAAGVFVEASRTFNHSCAPNAVPLFVFSPGDPPRMEVVAVSPIQQGEEITIPYVDPALDVRTRQERLRTSYGFDCTCLRCTRELAHPAPAPPVDEAALRGIYAQLSGEGQDLPSCVLHESFLPALAERFSTSAHEGKYEEAIMYGDALRALYEVVYPAFYPLIALHLLELAKTTWNAALSSKTPDMERAFMDKAASYLRRCRTILVVLGEEGDAPHPLEEVTMLETLLKDEISTT</sequence>
<dbReference type="InParanoid" id="A0A165AW94"/>
<gene>
    <name evidence="2" type="ORF">EXIGLDRAFT_782301</name>
</gene>
<proteinExistence type="predicted"/>
<keyword evidence="3" id="KW-1185">Reference proteome</keyword>
<organism evidence="2 3">
    <name type="scientific">Exidia glandulosa HHB12029</name>
    <dbReference type="NCBI Taxonomy" id="1314781"/>
    <lineage>
        <taxon>Eukaryota</taxon>
        <taxon>Fungi</taxon>
        <taxon>Dikarya</taxon>
        <taxon>Basidiomycota</taxon>
        <taxon>Agaricomycotina</taxon>
        <taxon>Agaricomycetes</taxon>
        <taxon>Auriculariales</taxon>
        <taxon>Exidiaceae</taxon>
        <taxon>Exidia</taxon>
    </lineage>
</organism>
<evidence type="ECO:0000259" key="1">
    <source>
        <dbReference type="PROSITE" id="PS50280"/>
    </source>
</evidence>
<accession>A0A165AW94</accession>
<dbReference type="GO" id="GO:0005634">
    <property type="term" value="C:nucleus"/>
    <property type="evidence" value="ECO:0007669"/>
    <property type="project" value="TreeGrafter"/>
</dbReference>
<evidence type="ECO:0000313" key="2">
    <source>
        <dbReference type="EMBL" id="KZV79465.1"/>
    </source>
</evidence>
<dbReference type="InterPro" id="IPR046341">
    <property type="entry name" value="SET_dom_sf"/>
</dbReference>
<dbReference type="OrthoDB" id="5945798at2759"/>
<evidence type="ECO:0000313" key="3">
    <source>
        <dbReference type="Proteomes" id="UP000077266"/>
    </source>
</evidence>
<dbReference type="AlphaFoldDB" id="A0A165AW94"/>
<dbReference type="STRING" id="1314781.A0A165AW94"/>
<protein>
    <recommendedName>
        <fullName evidence="1">SET domain-containing protein</fullName>
    </recommendedName>
</protein>
<dbReference type="InterPro" id="IPR011990">
    <property type="entry name" value="TPR-like_helical_dom_sf"/>
</dbReference>
<name>A0A165AW94_EXIGL</name>
<dbReference type="Gene3D" id="2.170.270.10">
    <property type="entry name" value="SET domain"/>
    <property type="match status" value="1"/>
</dbReference>
<dbReference type="Gene3D" id="1.25.40.10">
    <property type="entry name" value="Tetratricopeptide repeat domain"/>
    <property type="match status" value="1"/>
</dbReference>
<dbReference type="Proteomes" id="UP000077266">
    <property type="component" value="Unassembled WGS sequence"/>
</dbReference>
<dbReference type="CDD" id="cd20071">
    <property type="entry name" value="SET_SMYD"/>
    <property type="match status" value="1"/>
</dbReference>
<dbReference type="EMBL" id="KV426614">
    <property type="protein sequence ID" value="KZV79465.1"/>
    <property type="molecule type" value="Genomic_DNA"/>
</dbReference>
<dbReference type="PROSITE" id="PS50280">
    <property type="entry name" value="SET"/>
    <property type="match status" value="1"/>
</dbReference>
<dbReference type="InterPro" id="IPR001214">
    <property type="entry name" value="SET_dom"/>
</dbReference>
<reference evidence="2 3" key="1">
    <citation type="journal article" date="2016" name="Mol. Biol. Evol.">
        <title>Comparative Genomics of Early-Diverging Mushroom-Forming Fungi Provides Insights into the Origins of Lignocellulose Decay Capabilities.</title>
        <authorList>
            <person name="Nagy L.G."/>
            <person name="Riley R."/>
            <person name="Tritt A."/>
            <person name="Adam C."/>
            <person name="Daum C."/>
            <person name="Floudas D."/>
            <person name="Sun H."/>
            <person name="Yadav J.S."/>
            <person name="Pangilinan J."/>
            <person name="Larsson K.H."/>
            <person name="Matsuura K."/>
            <person name="Barry K."/>
            <person name="Labutti K."/>
            <person name="Kuo R."/>
            <person name="Ohm R.A."/>
            <person name="Bhattacharya S.S."/>
            <person name="Shirouzu T."/>
            <person name="Yoshinaga Y."/>
            <person name="Martin F.M."/>
            <person name="Grigoriev I.V."/>
            <person name="Hibbett D.S."/>
        </authorList>
    </citation>
    <scope>NUCLEOTIDE SEQUENCE [LARGE SCALE GENOMIC DNA]</scope>
    <source>
        <strain evidence="2 3">HHB12029</strain>
    </source>
</reference>
<dbReference type="PANTHER" id="PTHR12197">
    <property type="entry name" value="HISTONE-LYSINE N-METHYLTRANSFERASE SMYD"/>
    <property type="match status" value="1"/>
</dbReference>
<feature type="domain" description="SET" evidence="1">
    <location>
        <begin position="53"/>
        <end position="146"/>
    </location>
</feature>
<dbReference type="Pfam" id="PF00856">
    <property type="entry name" value="SET"/>
    <property type="match status" value="1"/>
</dbReference>
<dbReference type="SUPFAM" id="SSF82199">
    <property type="entry name" value="SET domain"/>
    <property type="match status" value="1"/>
</dbReference>
<dbReference type="PANTHER" id="PTHR12197:SF251">
    <property type="entry name" value="EG:BACR7C10.4 PROTEIN"/>
    <property type="match status" value="1"/>
</dbReference>